<dbReference type="Proteomes" id="UP001642409">
    <property type="component" value="Unassembled WGS sequence"/>
</dbReference>
<sequence>MSIEQKILDGKVIKIIQPGQLIRMMQIKLCEVSASFNDFVDTFAIQNMSKCLFFGQQIVDVSLLSRFKNVFYMNLACNEITDISPLSGNINLLKLDISKNAITNIDALSKLTNLIYFNISFNQISDISIIANMASLNTLNIVSTEATNLAPLYNLKQLKKLLITLKTYQDQPSQLSLMNLQFNYPEKLSKISQILQFEPKMFIDLNNEAEFDRQLLLQQKMFLLSQGRQKIISVIKVPNLSSFSALTSLSIVNANLVNIDNIASLINLKLLNVQENRIRSLKPLKDLNLQILECSCNQIKNLSFLRFHTNLTHLSIIGNQISDIYPLVKLKLQEAYFTNNQITSVYSPISFQFNKINLDNNFLGQIEFQNVQTCEMRNQQVPSKFQVLKGQKICAIYRINEMQNTSKNQSKAFLNRKLYSQSLFQTGFLELQVQMNTIVQALLTLIQGSINMGVYQ</sequence>
<dbReference type="EMBL" id="CAXDID020000021">
    <property type="protein sequence ID" value="CAL5987239.1"/>
    <property type="molecule type" value="Genomic_DNA"/>
</dbReference>
<dbReference type="SUPFAM" id="SSF52058">
    <property type="entry name" value="L domain-like"/>
    <property type="match status" value="1"/>
</dbReference>
<dbReference type="PANTHER" id="PTHR46652:SF3">
    <property type="entry name" value="LEUCINE-RICH REPEAT-CONTAINING PROTEIN 9"/>
    <property type="match status" value="1"/>
</dbReference>
<dbReference type="InterPro" id="IPR001611">
    <property type="entry name" value="Leu-rich_rpt"/>
</dbReference>
<dbReference type="PROSITE" id="PS51450">
    <property type="entry name" value="LRR"/>
    <property type="match status" value="4"/>
</dbReference>
<dbReference type="Gene3D" id="3.80.10.10">
    <property type="entry name" value="Ribonuclease Inhibitor"/>
    <property type="match status" value="2"/>
</dbReference>
<evidence type="ECO:0000256" key="2">
    <source>
        <dbReference type="ARBA" id="ARBA00022737"/>
    </source>
</evidence>
<keyword evidence="4" id="KW-1185">Reference proteome</keyword>
<comment type="caution">
    <text evidence="3">The sequence shown here is derived from an EMBL/GenBank/DDBJ whole genome shotgun (WGS) entry which is preliminary data.</text>
</comment>
<accession>A0ABP1H6D0</accession>
<evidence type="ECO:0000313" key="3">
    <source>
        <dbReference type="EMBL" id="CAL5987239.1"/>
    </source>
</evidence>
<dbReference type="PANTHER" id="PTHR46652">
    <property type="entry name" value="LEUCINE-RICH REPEAT AND IQ DOMAIN-CONTAINING PROTEIN 1-RELATED"/>
    <property type="match status" value="1"/>
</dbReference>
<evidence type="ECO:0000313" key="4">
    <source>
        <dbReference type="Proteomes" id="UP001642409"/>
    </source>
</evidence>
<organism evidence="3 4">
    <name type="scientific">Hexamita inflata</name>
    <dbReference type="NCBI Taxonomy" id="28002"/>
    <lineage>
        <taxon>Eukaryota</taxon>
        <taxon>Metamonada</taxon>
        <taxon>Diplomonadida</taxon>
        <taxon>Hexamitidae</taxon>
        <taxon>Hexamitinae</taxon>
        <taxon>Hexamita</taxon>
    </lineage>
</organism>
<keyword evidence="2" id="KW-0677">Repeat</keyword>
<dbReference type="InterPro" id="IPR050836">
    <property type="entry name" value="SDS22/Internalin_LRR"/>
</dbReference>
<proteinExistence type="predicted"/>
<evidence type="ECO:0000256" key="1">
    <source>
        <dbReference type="ARBA" id="ARBA00022614"/>
    </source>
</evidence>
<gene>
    <name evidence="3" type="ORF">HINF_LOCUS9793</name>
</gene>
<protein>
    <submittedName>
        <fullName evidence="3">Uncharacterized protein</fullName>
    </submittedName>
</protein>
<name>A0ABP1H6D0_9EUKA</name>
<dbReference type="InterPro" id="IPR032675">
    <property type="entry name" value="LRR_dom_sf"/>
</dbReference>
<keyword evidence="1" id="KW-0433">Leucine-rich repeat</keyword>
<reference evidence="3 4" key="1">
    <citation type="submission" date="2024-07" db="EMBL/GenBank/DDBJ databases">
        <authorList>
            <person name="Akdeniz Z."/>
        </authorList>
    </citation>
    <scope>NUCLEOTIDE SEQUENCE [LARGE SCALE GENOMIC DNA]</scope>
</reference>